<keyword evidence="2" id="KW-1185">Reference proteome</keyword>
<organism evidence="1 2">
    <name type="scientific">Rhizopus azygosporus</name>
    <name type="common">Rhizopus microsporus var. azygosporus</name>
    <dbReference type="NCBI Taxonomy" id="86630"/>
    <lineage>
        <taxon>Eukaryota</taxon>
        <taxon>Fungi</taxon>
        <taxon>Fungi incertae sedis</taxon>
        <taxon>Mucoromycota</taxon>
        <taxon>Mucoromycotina</taxon>
        <taxon>Mucoromycetes</taxon>
        <taxon>Mucorales</taxon>
        <taxon>Mucorineae</taxon>
        <taxon>Rhizopodaceae</taxon>
        <taxon>Rhizopus</taxon>
    </lineage>
</organism>
<reference evidence="1 2" key="1">
    <citation type="journal article" date="2018" name="G3 (Bethesda)">
        <title>Phylogenetic and Phylogenomic Definition of Rhizopus Species.</title>
        <authorList>
            <person name="Gryganskyi A.P."/>
            <person name="Golan J."/>
            <person name="Dolatabadi S."/>
            <person name="Mondo S."/>
            <person name="Robb S."/>
            <person name="Idnurm A."/>
            <person name="Muszewska A."/>
            <person name="Steczkiewicz K."/>
            <person name="Masonjones S."/>
            <person name="Liao H.L."/>
            <person name="Gajdeczka M.T."/>
            <person name="Anike F."/>
            <person name="Vuek A."/>
            <person name="Anishchenko I.M."/>
            <person name="Voigt K."/>
            <person name="de Hoog G.S."/>
            <person name="Smith M.E."/>
            <person name="Heitman J."/>
            <person name="Vilgalys R."/>
            <person name="Stajich J.E."/>
        </authorList>
    </citation>
    <scope>NUCLEOTIDE SEQUENCE [LARGE SCALE GENOMIC DNA]</scope>
    <source>
        <strain evidence="1 2">CBS 357.93</strain>
    </source>
</reference>
<name>A0A367ITG1_RHIAZ</name>
<dbReference type="AlphaFoldDB" id="A0A367ITG1"/>
<dbReference type="EMBL" id="PJQL01003659">
    <property type="protein sequence ID" value="RCH80942.1"/>
    <property type="molecule type" value="Genomic_DNA"/>
</dbReference>
<proteinExistence type="predicted"/>
<dbReference type="Proteomes" id="UP000252139">
    <property type="component" value="Unassembled WGS sequence"/>
</dbReference>
<sequence length="159" mass="17862">MSTFAAVTEFLEPVVVIRRRRREDEPDHPVRPALSFSNMDHQRHALSNGAISMEQFLEEAEGSLSGVRCNGLLENNILVTHFLAGYKHKVDEDVVTPLYVHSTSDAFVGPSPLSRDIDSFAYVGDHVPIRAPFGLVFRPRYDLSYKSNRGVTVVEKIVH</sequence>
<comment type="caution">
    <text evidence="1">The sequence shown here is derived from an EMBL/GenBank/DDBJ whole genome shotgun (WGS) entry which is preliminary data.</text>
</comment>
<accession>A0A367ITG1</accession>
<gene>
    <name evidence="1" type="ORF">CU097_005143</name>
</gene>
<evidence type="ECO:0000313" key="1">
    <source>
        <dbReference type="EMBL" id="RCH80942.1"/>
    </source>
</evidence>
<protein>
    <submittedName>
        <fullName evidence="1">Uncharacterized protein</fullName>
    </submittedName>
</protein>
<feature type="non-terminal residue" evidence="1">
    <location>
        <position position="159"/>
    </location>
</feature>
<dbReference type="STRING" id="86630.A0A367ITG1"/>
<evidence type="ECO:0000313" key="2">
    <source>
        <dbReference type="Proteomes" id="UP000252139"/>
    </source>
</evidence>